<feature type="compositionally biased region" description="Low complexity" evidence="1">
    <location>
        <begin position="218"/>
        <end position="231"/>
    </location>
</feature>
<dbReference type="OrthoDB" id="692030at2759"/>
<feature type="region of interest" description="Disordered" evidence="1">
    <location>
        <begin position="1"/>
        <end position="21"/>
    </location>
</feature>
<keyword evidence="3" id="KW-1185">Reference proteome</keyword>
<feature type="compositionally biased region" description="Low complexity" evidence="1">
    <location>
        <begin position="1"/>
        <end position="14"/>
    </location>
</feature>
<evidence type="ECO:0000313" key="2">
    <source>
        <dbReference type="EMBL" id="KAI0495064.1"/>
    </source>
</evidence>
<reference evidence="2" key="1">
    <citation type="journal article" date="2022" name="Front. Genet.">
        <title>Chromosome-Scale Assembly of the Dendrobium nobile Genome Provides Insights Into the Molecular Mechanism of the Biosynthesis of the Medicinal Active Ingredient of Dendrobium.</title>
        <authorList>
            <person name="Xu Q."/>
            <person name="Niu S.-C."/>
            <person name="Li K.-L."/>
            <person name="Zheng P.-J."/>
            <person name="Zhang X.-J."/>
            <person name="Jia Y."/>
            <person name="Liu Y."/>
            <person name="Niu Y.-X."/>
            <person name="Yu L.-H."/>
            <person name="Chen D.-F."/>
            <person name="Zhang G.-Q."/>
        </authorList>
    </citation>
    <scope>NUCLEOTIDE SEQUENCE</scope>
    <source>
        <tissue evidence="2">Leaf</tissue>
    </source>
</reference>
<gene>
    <name evidence="2" type="ORF">KFK09_025211</name>
</gene>
<feature type="region of interest" description="Disordered" evidence="1">
    <location>
        <begin position="214"/>
        <end position="237"/>
    </location>
</feature>
<evidence type="ECO:0000256" key="1">
    <source>
        <dbReference type="SAM" id="MobiDB-lite"/>
    </source>
</evidence>
<accession>A0A8T3AG88</accession>
<protein>
    <submittedName>
        <fullName evidence="2">Uncharacterized protein</fullName>
    </submittedName>
</protein>
<dbReference type="PANTHER" id="PTHR37256">
    <property type="entry name" value="E1A-BINDING PROTEIN P400-LIKE"/>
    <property type="match status" value="1"/>
</dbReference>
<dbReference type="Proteomes" id="UP000829196">
    <property type="component" value="Unassembled WGS sequence"/>
</dbReference>
<name>A0A8T3AG88_DENNO</name>
<dbReference type="PANTHER" id="PTHR37256:SF1">
    <property type="entry name" value="MYB-LIKE PROTEIN A"/>
    <property type="match status" value="1"/>
</dbReference>
<comment type="caution">
    <text evidence="2">The sequence shown here is derived from an EMBL/GenBank/DDBJ whole genome shotgun (WGS) entry which is preliminary data.</text>
</comment>
<organism evidence="2 3">
    <name type="scientific">Dendrobium nobile</name>
    <name type="common">Orchid</name>
    <dbReference type="NCBI Taxonomy" id="94219"/>
    <lineage>
        <taxon>Eukaryota</taxon>
        <taxon>Viridiplantae</taxon>
        <taxon>Streptophyta</taxon>
        <taxon>Embryophyta</taxon>
        <taxon>Tracheophyta</taxon>
        <taxon>Spermatophyta</taxon>
        <taxon>Magnoliopsida</taxon>
        <taxon>Liliopsida</taxon>
        <taxon>Asparagales</taxon>
        <taxon>Orchidaceae</taxon>
        <taxon>Epidendroideae</taxon>
        <taxon>Malaxideae</taxon>
        <taxon>Dendrobiinae</taxon>
        <taxon>Dendrobium</taxon>
    </lineage>
</organism>
<dbReference type="AlphaFoldDB" id="A0A8T3AG88"/>
<evidence type="ECO:0000313" key="3">
    <source>
        <dbReference type="Proteomes" id="UP000829196"/>
    </source>
</evidence>
<sequence>MKDNSSCKLSNSSSMEVQRSKLKEEPYISSAHIRSLVRQLSSSKAPVIVGDHNLPENSVNCPTGDSIPRQARKQVRRRLNTGRPYQERRMNMAEARREIVTALKLHRAAMKKASEQQQKEKLCQPTSPPSQKPHFGLLMDTLKPNHIALNYPLQSSYMSPFSCSSPSPPPISDNLIKSPLLHQPLGLNLNFQSFNNVETPLFCYINNNNKSPVFQHPTSSSTSTSSSSSSTAGMANLNLPDHYQTLHPVMRDEEMDEIRSISEKHDIEWNDMMNSVKTALWSKFLKAMEADDDSTVNREGDPFQMFSEVMKIPALLGNETGTDDNLSENQMDEKLQDITLTCLDIDEIAEAGSRTFY</sequence>
<proteinExistence type="predicted"/>
<dbReference type="EMBL" id="JAGYWB010000017">
    <property type="protein sequence ID" value="KAI0495064.1"/>
    <property type="molecule type" value="Genomic_DNA"/>
</dbReference>